<dbReference type="Pfam" id="PF08592">
    <property type="entry name" value="Anthrone_oxy"/>
    <property type="match status" value="1"/>
</dbReference>
<comment type="caution">
    <text evidence="3">The sequence shown here is derived from an EMBL/GenBank/DDBJ whole genome shotgun (WGS) entry which is preliminary data.</text>
</comment>
<keyword evidence="2" id="KW-1133">Transmembrane helix</keyword>
<evidence type="ECO:0000313" key="3">
    <source>
        <dbReference type="EMBL" id="KAB8158379.1"/>
    </source>
</evidence>
<protein>
    <submittedName>
        <fullName evidence="3">DUF1772 domain-containing protein</fullName>
    </submittedName>
</protein>
<accession>A0A5N5ZR95</accession>
<feature type="transmembrane region" description="Helical" evidence="2">
    <location>
        <begin position="59"/>
        <end position="79"/>
    </location>
</feature>
<name>A0A5N5ZR95_9ACTN</name>
<evidence type="ECO:0000256" key="2">
    <source>
        <dbReference type="SAM" id="Phobius"/>
    </source>
</evidence>
<evidence type="ECO:0000256" key="1">
    <source>
        <dbReference type="SAM" id="MobiDB-lite"/>
    </source>
</evidence>
<evidence type="ECO:0000313" key="4">
    <source>
        <dbReference type="Proteomes" id="UP000314251"/>
    </source>
</evidence>
<dbReference type="OrthoDB" id="4412667at2"/>
<feature type="transmembrane region" description="Helical" evidence="2">
    <location>
        <begin position="12"/>
        <end position="39"/>
    </location>
</feature>
<reference evidence="3" key="1">
    <citation type="submission" date="2019-10" db="EMBL/GenBank/DDBJ databases">
        <title>Nonomuraea sp. nov., isolated from Phyllanthus amarus.</title>
        <authorList>
            <person name="Klykleung N."/>
            <person name="Tanasupawat S."/>
        </authorList>
    </citation>
    <scope>NUCLEOTIDE SEQUENCE [LARGE SCALE GENOMIC DNA]</scope>
    <source>
        <strain evidence="3">3MP-10</strain>
    </source>
</reference>
<feature type="transmembrane region" description="Helical" evidence="2">
    <location>
        <begin position="86"/>
        <end position="105"/>
    </location>
</feature>
<feature type="transmembrane region" description="Helical" evidence="2">
    <location>
        <begin position="141"/>
        <end position="168"/>
    </location>
</feature>
<keyword evidence="2" id="KW-0472">Membrane</keyword>
<dbReference type="RefSeq" id="WP_139675288.1">
    <property type="nucleotide sequence ID" value="NZ_VDLY02000028.1"/>
</dbReference>
<feature type="region of interest" description="Disordered" evidence="1">
    <location>
        <begin position="171"/>
        <end position="191"/>
    </location>
</feature>
<dbReference type="InterPro" id="IPR013901">
    <property type="entry name" value="Anthrone_oxy"/>
</dbReference>
<proteinExistence type="predicted"/>
<dbReference type="Proteomes" id="UP000314251">
    <property type="component" value="Unassembled WGS sequence"/>
</dbReference>
<gene>
    <name evidence="3" type="ORF">FH607_029330</name>
</gene>
<dbReference type="AlphaFoldDB" id="A0A5N5ZR95"/>
<sequence>MTGERLARWSRWLRGVAVLCSGLLAGAFGYGALSVAPTFREVPLELRLSFHAELMRANSVVMQSAMVATVMAALAVTALSRGRARLLAGAATALAVASLLITRLGNVPINGRIRDWVTTGPPPDHAEQLARWEAFNNQRSLAALTAFALLLCVALAPKFAAGLAAGLATDGPSSGRGRAGRSAERIPTPTG</sequence>
<keyword evidence="2" id="KW-0812">Transmembrane</keyword>
<organism evidence="3 4">
    <name type="scientific">Streptomyces mimosae</name>
    <dbReference type="NCBI Taxonomy" id="2586635"/>
    <lineage>
        <taxon>Bacteria</taxon>
        <taxon>Bacillati</taxon>
        <taxon>Actinomycetota</taxon>
        <taxon>Actinomycetes</taxon>
        <taxon>Kitasatosporales</taxon>
        <taxon>Streptomycetaceae</taxon>
        <taxon>Streptomyces</taxon>
    </lineage>
</organism>
<keyword evidence="4" id="KW-1185">Reference proteome</keyword>
<dbReference type="EMBL" id="VDLY02000028">
    <property type="protein sequence ID" value="KAB8158379.1"/>
    <property type="molecule type" value="Genomic_DNA"/>
</dbReference>